<feature type="transmembrane region" description="Helical" evidence="3">
    <location>
        <begin position="733"/>
        <end position="756"/>
    </location>
</feature>
<keyword evidence="6" id="KW-1185">Reference proteome</keyword>
<evidence type="ECO:0000256" key="2">
    <source>
        <dbReference type="SAM" id="MobiDB-lite"/>
    </source>
</evidence>
<accession>A0ABY3FZH8</accession>
<keyword evidence="3" id="KW-1133">Transmembrane helix</keyword>
<feature type="domain" description="Phage tail tape measure protein" evidence="4">
    <location>
        <begin position="145"/>
        <end position="343"/>
    </location>
</feature>
<feature type="transmembrane region" description="Helical" evidence="3">
    <location>
        <begin position="763"/>
        <end position="786"/>
    </location>
</feature>
<dbReference type="Proteomes" id="UP000429980">
    <property type="component" value="Unassembled WGS sequence"/>
</dbReference>
<sequence>MSDRNIRFTITAVDRFSSTMSRLGTSMASIRASTSLMSNAMTTSSTRMSSSMTGVAGAAAVASEGLTRTSRSAQTASRSGQSVMDSMNKASGALKATGAAVTGFGGAMALGLGMAVKTTADFESAMSRVGALSGATGKQLESMTQTAEHLGATTAFTATQAAEGMQFLAMAGYKTNDIIAAMPGLLATAAAGQTDLATTADITSNILSGFGLQAEETARVADVLTKAFTNSNTDLEMLGYTMKYVAPIAHASGQSLESVAAAAGLLGNAGIQGTQAGTSLRRMLTRLAGPPKAAREELHDLGVTVEDAKGNMKPLAQIIGELAEATKDMGEADRLAAISRISGVEASSAMLALMDAGQGKIEAFTKELENSGGTAEEIAKKQLDNLKGQLIILKSALEGAAIAIGTALLPALKLITKGLQFLVDKFNSLPKPVKSAVAALSALLAVVAILIGPFLFFVGMIPGIVEGFALMKLFALKLAPALLPIVGASAAVIAGLTALGAAIYLTYKHFDTIKKKASEFTTIAGQKVTPVLKTISSLFKGIAETLTGDFTQGSIALHNLLPQSVANVIVKGLASIRSGFDDLKKAITDAFNGDYSGIAEFIPNIIGILVGGIPGLIVAGSKFLPAIAQGIEQNMPTILEKATEIVNSLVNGVTANLPRILQAGLEMITGLLEGFTQALPNIVEKVTQVVDTIIQTLTTMIPAILAAGVLIITSLIEGIVSALPTIIETATTVLSTLINTVVTLLPTIIEAGIQILTSLISGLIQALPMLVEATIQLITILIQTIIQNLPTIIEAGIKILTSLIDGIISILPQLIEMAIYLIVAVATALIENLPKIIDAGIKLLLALIDGIIKMLPALIEAALKLIVALAGALIQNLPRIIEAGVRILLALIDGIIQILPQLLQMGLELVVKLGQTILDNKEELFKAGADLIRGLWDGINSMKDWIGQKVGGFVDSLTGNFKSLLGIHSPSRLFRDEIGKFLPMGLAVGIERNIGAVKSAADEMANAAMFDIQDYSYDVNVGYNRNNSPMNIPRDSYAVGGSDGSPINITLNYSGSGSREDAEEMYSIIQRKFNEDFRIQQRISGVKGGV</sequence>
<dbReference type="InterPro" id="IPR016024">
    <property type="entry name" value="ARM-type_fold"/>
</dbReference>
<dbReference type="RefSeq" id="WP_145685433.1">
    <property type="nucleotide sequence ID" value="NZ_CP120601.2"/>
</dbReference>
<reference evidence="5 6" key="1">
    <citation type="submission" date="2019-06" db="EMBL/GenBank/DDBJ databases">
        <title>Genome sequence analysis of &gt;100 Bacillus licheniformis strains suggests intrinsic resistance to this species.</title>
        <authorList>
            <person name="Wels M."/>
            <person name="Siezen R.J."/>
            <person name="Johansen E."/>
            <person name="Stuer-Lauridsen B."/>
            <person name="Bjerre K."/>
            <person name="Nielsen B.K.K."/>
        </authorList>
    </citation>
    <scope>NUCLEOTIDE SEQUENCE [LARGE SCALE GENOMIC DNA]</scope>
    <source>
        <strain evidence="5 6">BAC-15381</strain>
    </source>
</reference>
<dbReference type="PANTHER" id="PTHR37813:SF1">
    <property type="entry name" value="FELS-2 PROPHAGE PROTEIN"/>
    <property type="match status" value="1"/>
</dbReference>
<dbReference type="Pfam" id="PF10145">
    <property type="entry name" value="PhageMin_Tail"/>
    <property type="match status" value="1"/>
</dbReference>
<feature type="transmembrane region" description="Helical" evidence="3">
    <location>
        <begin position="703"/>
        <end position="727"/>
    </location>
</feature>
<protein>
    <recommendedName>
        <fullName evidence="4">Phage tail tape measure protein domain-containing protein</fullName>
    </recommendedName>
</protein>
<evidence type="ECO:0000313" key="5">
    <source>
        <dbReference type="EMBL" id="TWL42716.1"/>
    </source>
</evidence>
<feature type="transmembrane region" description="Helical" evidence="3">
    <location>
        <begin position="481"/>
        <end position="507"/>
    </location>
</feature>
<evidence type="ECO:0000256" key="3">
    <source>
        <dbReference type="SAM" id="Phobius"/>
    </source>
</evidence>
<gene>
    <name evidence="5" type="ORF">CHCC15381_1892</name>
</gene>
<dbReference type="SUPFAM" id="SSF48371">
    <property type="entry name" value="ARM repeat"/>
    <property type="match status" value="1"/>
</dbReference>
<dbReference type="InterPro" id="IPR010090">
    <property type="entry name" value="Phage_tape_meas"/>
</dbReference>
<feature type="transmembrane region" description="Helical" evidence="3">
    <location>
        <begin position="391"/>
        <end position="415"/>
    </location>
</feature>
<organism evidence="5 6">
    <name type="scientific">Bacillus paralicheniformis</name>
    <dbReference type="NCBI Taxonomy" id="1648923"/>
    <lineage>
        <taxon>Bacteria</taxon>
        <taxon>Bacillati</taxon>
        <taxon>Bacillota</taxon>
        <taxon>Bacilli</taxon>
        <taxon>Bacillales</taxon>
        <taxon>Bacillaceae</taxon>
        <taxon>Bacillus</taxon>
    </lineage>
</organism>
<proteinExistence type="predicted"/>
<feature type="transmembrane region" description="Helical" evidence="3">
    <location>
        <begin position="436"/>
        <end position="461"/>
    </location>
</feature>
<dbReference type="PANTHER" id="PTHR37813">
    <property type="entry name" value="FELS-2 PROPHAGE PROTEIN"/>
    <property type="match status" value="1"/>
</dbReference>
<feature type="region of interest" description="Disordered" evidence="2">
    <location>
        <begin position="64"/>
        <end position="84"/>
    </location>
</feature>
<evidence type="ECO:0000256" key="1">
    <source>
        <dbReference type="ARBA" id="ARBA00022612"/>
    </source>
</evidence>
<dbReference type="EMBL" id="NILF01000019">
    <property type="protein sequence ID" value="TWL42716.1"/>
    <property type="molecule type" value="Genomic_DNA"/>
</dbReference>
<dbReference type="NCBIfam" id="TIGR01760">
    <property type="entry name" value="tape_meas_TP901"/>
    <property type="match status" value="1"/>
</dbReference>
<evidence type="ECO:0000259" key="4">
    <source>
        <dbReference type="Pfam" id="PF10145"/>
    </source>
</evidence>
<keyword evidence="1" id="KW-1188">Viral release from host cell</keyword>
<keyword evidence="3" id="KW-0472">Membrane</keyword>
<evidence type="ECO:0000313" key="6">
    <source>
        <dbReference type="Proteomes" id="UP000429980"/>
    </source>
</evidence>
<keyword evidence="3" id="KW-0812">Transmembrane</keyword>
<feature type="compositionally biased region" description="Low complexity" evidence="2">
    <location>
        <begin position="64"/>
        <end position="82"/>
    </location>
</feature>
<feature type="transmembrane region" description="Helical" evidence="3">
    <location>
        <begin position="806"/>
        <end position="830"/>
    </location>
</feature>
<comment type="caution">
    <text evidence="5">The sequence shown here is derived from an EMBL/GenBank/DDBJ whole genome shotgun (WGS) entry which is preliminary data.</text>
</comment>
<name>A0ABY3FZH8_9BACI</name>